<evidence type="ECO:0000313" key="2">
    <source>
        <dbReference type="EMBL" id="KIP09335.1"/>
    </source>
</evidence>
<feature type="compositionally biased region" description="Polar residues" evidence="1">
    <location>
        <begin position="343"/>
        <end position="353"/>
    </location>
</feature>
<feature type="compositionally biased region" description="Low complexity" evidence="1">
    <location>
        <begin position="361"/>
        <end position="387"/>
    </location>
</feature>
<dbReference type="HOGENOM" id="CLU_046568_0_0_1"/>
<dbReference type="Proteomes" id="UP000053257">
    <property type="component" value="Unassembled WGS sequence"/>
</dbReference>
<protein>
    <submittedName>
        <fullName evidence="2">Uncharacterized protein</fullName>
    </submittedName>
</protein>
<name>A0A0C3SD37_PHLG1</name>
<sequence>MTVILTSLPEEILERILAYTLASTSSSSDSQPALLKSSFTRSQSTPFPVSDRSRSAGFKQFSRTSVHRYTPLLACTVFARIGTALIFSDLHVKTAEQCSNLKRILRQRPDLARCVKAVRLDGAWGDSKDLVKALSVSGGRLENFDFCITPQAEEESALPAFCKALAALPTVGTVKHLRVRKASDAYLTLSTPNRILEVLAQTIPRWGSLETVNIGFRLPSGPRKTTPSTALPSNATISGVSQFVLALAQAPSLKAVHAELPAVWNTALLDISSNPSLHSITLSPAPVTGGHMFLTEARKHPRLAELIENGTPAPTLTDRIGRTMLRISVPSHGRTESHGRMRANTTVAASPSPRSVAFPKSSASPPCLAPSAAPSAFLSPSGPSSSSRPRRVSSRASKGSRRMSTV</sequence>
<feature type="compositionally biased region" description="Low complexity" evidence="1">
    <location>
        <begin position="26"/>
        <end position="38"/>
    </location>
</feature>
<accession>A0A0C3SD37</accession>
<proteinExistence type="predicted"/>
<evidence type="ECO:0000256" key="1">
    <source>
        <dbReference type="SAM" id="MobiDB-lite"/>
    </source>
</evidence>
<keyword evidence="3" id="KW-1185">Reference proteome</keyword>
<dbReference type="EMBL" id="KN840467">
    <property type="protein sequence ID" value="KIP09335.1"/>
    <property type="molecule type" value="Genomic_DNA"/>
</dbReference>
<reference evidence="2 3" key="1">
    <citation type="journal article" date="2014" name="PLoS Genet.">
        <title>Analysis of the Phlebiopsis gigantea genome, transcriptome and secretome provides insight into its pioneer colonization strategies of wood.</title>
        <authorList>
            <person name="Hori C."/>
            <person name="Ishida T."/>
            <person name="Igarashi K."/>
            <person name="Samejima M."/>
            <person name="Suzuki H."/>
            <person name="Master E."/>
            <person name="Ferreira P."/>
            <person name="Ruiz-Duenas F.J."/>
            <person name="Held B."/>
            <person name="Canessa P."/>
            <person name="Larrondo L.F."/>
            <person name="Schmoll M."/>
            <person name="Druzhinina I.S."/>
            <person name="Kubicek C.P."/>
            <person name="Gaskell J.A."/>
            <person name="Kersten P."/>
            <person name="St John F."/>
            <person name="Glasner J."/>
            <person name="Sabat G."/>
            <person name="Splinter BonDurant S."/>
            <person name="Syed K."/>
            <person name="Yadav J."/>
            <person name="Mgbeahuruike A.C."/>
            <person name="Kovalchuk A."/>
            <person name="Asiegbu F.O."/>
            <person name="Lackner G."/>
            <person name="Hoffmeister D."/>
            <person name="Rencoret J."/>
            <person name="Gutierrez A."/>
            <person name="Sun H."/>
            <person name="Lindquist E."/>
            <person name="Barry K."/>
            <person name="Riley R."/>
            <person name="Grigoriev I.V."/>
            <person name="Henrissat B."/>
            <person name="Kues U."/>
            <person name="Berka R.M."/>
            <person name="Martinez A.T."/>
            <person name="Covert S.F."/>
            <person name="Blanchette R.A."/>
            <person name="Cullen D."/>
        </authorList>
    </citation>
    <scope>NUCLEOTIDE SEQUENCE [LARGE SCALE GENOMIC DNA]</scope>
    <source>
        <strain evidence="2 3">11061_1 CR5-6</strain>
    </source>
</reference>
<organism evidence="2 3">
    <name type="scientific">Phlebiopsis gigantea (strain 11061_1 CR5-6)</name>
    <name type="common">White-rot fungus</name>
    <name type="synonym">Peniophora gigantea</name>
    <dbReference type="NCBI Taxonomy" id="745531"/>
    <lineage>
        <taxon>Eukaryota</taxon>
        <taxon>Fungi</taxon>
        <taxon>Dikarya</taxon>
        <taxon>Basidiomycota</taxon>
        <taxon>Agaricomycotina</taxon>
        <taxon>Agaricomycetes</taxon>
        <taxon>Polyporales</taxon>
        <taxon>Phanerochaetaceae</taxon>
        <taxon>Phlebiopsis</taxon>
    </lineage>
</organism>
<gene>
    <name evidence="2" type="ORF">PHLGIDRAFT_333566</name>
</gene>
<feature type="region of interest" description="Disordered" evidence="1">
    <location>
        <begin position="26"/>
        <end position="54"/>
    </location>
</feature>
<feature type="region of interest" description="Disordered" evidence="1">
    <location>
        <begin position="331"/>
        <end position="406"/>
    </location>
</feature>
<evidence type="ECO:0000313" key="3">
    <source>
        <dbReference type="Proteomes" id="UP000053257"/>
    </source>
</evidence>
<dbReference type="OrthoDB" id="2786563at2759"/>
<dbReference type="AlphaFoldDB" id="A0A0C3SD37"/>
<feature type="compositionally biased region" description="Basic residues" evidence="1">
    <location>
        <begin position="388"/>
        <end position="406"/>
    </location>
</feature>